<reference evidence="1" key="1">
    <citation type="submission" date="2021-06" db="EMBL/GenBank/DDBJ databases">
        <authorList>
            <person name="Hodson N. C."/>
            <person name="Mongue J. A."/>
            <person name="Jaron S. K."/>
        </authorList>
    </citation>
    <scope>NUCLEOTIDE SEQUENCE</scope>
</reference>
<sequence>MLRPNLWKDITAIKATGAVISL</sequence>
<comment type="caution">
    <text evidence="1">The sequence shown here is derived from an EMBL/GenBank/DDBJ whole genome shotgun (WGS) entry which is preliminary data.</text>
</comment>
<gene>
    <name evidence="1" type="ORF">AFUS01_LOCUS13130</name>
</gene>
<evidence type="ECO:0000313" key="1">
    <source>
        <dbReference type="EMBL" id="CAG7724088.1"/>
    </source>
</evidence>
<protein>
    <submittedName>
        <fullName evidence="1">Uncharacterized protein</fullName>
    </submittedName>
</protein>
<dbReference type="EMBL" id="CAJVCH010105596">
    <property type="protein sequence ID" value="CAG7724088.1"/>
    <property type="molecule type" value="Genomic_DNA"/>
</dbReference>
<organism evidence="1 2">
    <name type="scientific">Allacma fusca</name>
    <dbReference type="NCBI Taxonomy" id="39272"/>
    <lineage>
        <taxon>Eukaryota</taxon>
        <taxon>Metazoa</taxon>
        <taxon>Ecdysozoa</taxon>
        <taxon>Arthropoda</taxon>
        <taxon>Hexapoda</taxon>
        <taxon>Collembola</taxon>
        <taxon>Symphypleona</taxon>
        <taxon>Sminthuridae</taxon>
        <taxon>Allacma</taxon>
    </lineage>
</organism>
<proteinExistence type="predicted"/>
<evidence type="ECO:0000313" key="2">
    <source>
        <dbReference type="Proteomes" id="UP000708208"/>
    </source>
</evidence>
<accession>A0A8J2JUE0</accession>
<feature type="non-terminal residue" evidence="1">
    <location>
        <position position="1"/>
    </location>
</feature>
<name>A0A8J2JUE0_9HEXA</name>
<dbReference type="Proteomes" id="UP000708208">
    <property type="component" value="Unassembled WGS sequence"/>
</dbReference>
<dbReference type="AlphaFoldDB" id="A0A8J2JUE0"/>
<keyword evidence="2" id="KW-1185">Reference proteome</keyword>